<proteinExistence type="predicted"/>
<protein>
    <submittedName>
        <fullName evidence="1">Uncharacterized protein</fullName>
    </submittedName>
</protein>
<organism evidence="1 2">
    <name type="scientific">Mucor plumbeus</name>
    <dbReference type="NCBI Taxonomy" id="97098"/>
    <lineage>
        <taxon>Eukaryota</taxon>
        <taxon>Fungi</taxon>
        <taxon>Fungi incertae sedis</taxon>
        <taxon>Mucoromycota</taxon>
        <taxon>Mucoromycotina</taxon>
        <taxon>Mucoromycetes</taxon>
        <taxon>Mucorales</taxon>
        <taxon>Mucorineae</taxon>
        <taxon>Mucoraceae</taxon>
        <taxon>Mucor</taxon>
    </lineage>
</organism>
<sequence>MTRTLPYDVQGSIKSLLLRMANLSKYRREFLEGAQATTGGRSSKVSTATQ</sequence>
<dbReference type="EMBL" id="JAEPRC010000058">
    <property type="protein sequence ID" value="KAG2212008.1"/>
    <property type="molecule type" value="Genomic_DNA"/>
</dbReference>
<keyword evidence="2" id="KW-1185">Reference proteome</keyword>
<dbReference type="AlphaFoldDB" id="A0A8H7RLT8"/>
<gene>
    <name evidence="1" type="ORF">INT46_001268</name>
</gene>
<accession>A0A8H7RLT8</accession>
<dbReference type="Proteomes" id="UP000650833">
    <property type="component" value="Unassembled WGS sequence"/>
</dbReference>
<name>A0A8H7RLT8_9FUNG</name>
<comment type="caution">
    <text evidence="1">The sequence shown here is derived from an EMBL/GenBank/DDBJ whole genome shotgun (WGS) entry which is preliminary data.</text>
</comment>
<evidence type="ECO:0000313" key="1">
    <source>
        <dbReference type="EMBL" id="KAG2212008.1"/>
    </source>
</evidence>
<reference evidence="1" key="1">
    <citation type="submission" date="2020-12" db="EMBL/GenBank/DDBJ databases">
        <title>Metabolic potential, ecology and presence of endohyphal bacteria is reflected in genomic diversity of Mucoromycotina.</title>
        <authorList>
            <person name="Muszewska A."/>
            <person name="Okrasinska A."/>
            <person name="Steczkiewicz K."/>
            <person name="Drgas O."/>
            <person name="Orlowska M."/>
            <person name="Perlinska-Lenart U."/>
            <person name="Aleksandrzak-Piekarczyk T."/>
            <person name="Szatraj K."/>
            <person name="Zielenkiewicz U."/>
            <person name="Pilsyk S."/>
            <person name="Malc E."/>
            <person name="Mieczkowski P."/>
            <person name="Kruszewska J.S."/>
            <person name="Biernat P."/>
            <person name="Pawlowska J."/>
        </authorList>
    </citation>
    <scope>NUCLEOTIDE SEQUENCE</scope>
    <source>
        <strain evidence="1">CBS 226.32</strain>
    </source>
</reference>
<evidence type="ECO:0000313" key="2">
    <source>
        <dbReference type="Proteomes" id="UP000650833"/>
    </source>
</evidence>